<keyword evidence="3" id="KW-0966">Cell projection</keyword>
<comment type="similarity">
    <text evidence="1">Belongs to the FlgD family.</text>
</comment>
<dbReference type="Proteomes" id="UP000531594">
    <property type="component" value="Unassembled WGS sequence"/>
</dbReference>
<evidence type="ECO:0000256" key="1">
    <source>
        <dbReference type="ARBA" id="ARBA00010577"/>
    </source>
</evidence>
<protein>
    <submittedName>
        <fullName evidence="3">Flagellar basal-body rod modification protein FlgD</fullName>
    </submittedName>
</protein>
<evidence type="ECO:0000313" key="4">
    <source>
        <dbReference type="Proteomes" id="UP000531594"/>
    </source>
</evidence>
<proteinExistence type="inferred from homology"/>
<dbReference type="Pfam" id="PF03963">
    <property type="entry name" value="FlgD"/>
    <property type="match status" value="1"/>
</dbReference>
<keyword evidence="3" id="KW-0282">Flagellum</keyword>
<evidence type="ECO:0000256" key="2">
    <source>
        <dbReference type="ARBA" id="ARBA00022795"/>
    </source>
</evidence>
<organism evidence="3 4">
    <name type="scientific">Bacillus benzoevorans</name>
    <dbReference type="NCBI Taxonomy" id="1456"/>
    <lineage>
        <taxon>Bacteria</taxon>
        <taxon>Bacillati</taxon>
        <taxon>Bacillota</taxon>
        <taxon>Bacilli</taxon>
        <taxon>Bacillales</taxon>
        <taxon>Bacillaceae</taxon>
        <taxon>Bacillus</taxon>
    </lineage>
</organism>
<reference evidence="3 4" key="1">
    <citation type="submission" date="2020-08" db="EMBL/GenBank/DDBJ databases">
        <title>Genomic Encyclopedia of Type Strains, Phase IV (KMG-IV): sequencing the most valuable type-strain genomes for metagenomic binning, comparative biology and taxonomic classification.</title>
        <authorList>
            <person name="Goeker M."/>
        </authorList>
    </citation>
    <scope>NUCLEOTIDE SEQUENCE [LARGE SCALE GENOMIC DNA]</scope>
    <source>
        <strain evidence="3 4">DSM 5391</strain>
    </source>
</reference>
<keyword evidence="3" id="KW-0969">Cilium</keyword>
<dbReference type="GO" id="GO:0044781">
    <property type="term" value="P:bacterial-type flagellum organization"/>
    <property type="evidence" value="ECO:0007669"/>
    <property type="project" value="UniProtKB-KW"/>
</dbReference>
<accession>A0A7X0LUR9</accession>
<dbReference type="RefSeq" id="WP_184522278.1">
    <property type="nucleotide sequence ID" value="NZ_JACHGK010000001.1"/>
</dbReference>
<dbReference type="AlphaFoldDB" id="A0A7X0LUR9"/>
<gene>
    <name evidence="3" type="ORF">HNR53_000435</name>
</gene>
<evidence type="ECO:0000313" key="3">
    <source>
        <dbReference type="EMBL" id="MBB6443847.1"/>
    </source>
</evidence>
<dbReference type="NCBIfam" id="NF007197">
    <property type="entry name" value="PRK09618.1"/>
    <property type="match status" value="1"/>
</dbReference>
<keyword evidence="4" id="KW-1185">Reference proteome</keyword>
<comment type="caution">
    <text evidence="3">The sequence shown here is derived from an EMBL/GenBank/DDBJ whole genome shotgun (WGS) entry which is preliminary data.</text>
</comment>
<dbReference type="EMBL" id="JACHGK010000001">
    <property type="protein sequence ID" value="MBB6443847.1"/>
    <property type="molecule type" value="Genomic_DNA"/>
</dbReference>
<sequence length="135" mass="14845">MANTIDTSLLLSTYKEAKSKTGSNDLGKDDFLKLLITQLQNQDPTNSLKDTDFIAQMANFSSLEQMTNINNAIEKSAMMQAGMMIGKKVTYLNEEHEEVSAAVDSVSFKNGKTSFHLDDTANTILSSSQIIKISQ</sequence>
<keyword evidence="2" id="KW-1005">Bacterial flagellum biogenesis</keyword>
<name>A0A7X0LUR9_9BACI</name>
<dbReference type="InterPro" id="IPR005648">
    <property type="entry name" value="FlgD"/>
</dbReference>